<reference evidence="4 5" key="1">
    <citation type="submission" date="2020-08" db="EMBL/GenBank/DDBJ databases">
        <title>Genomic Encyclopedia of Type Strains, Phase IV (KMG-IV): sequencing the most valuable type-strain genomes for metagenomic binning, comparative biology and taxonomic classification.</title>
        <authorList>
            <person name="Goeker M."/>
        </authorList>
    </citation>
    <scope>NUCLEOTIDE SEQUENCE [LARGE SCALE GENOMIC DNA]</scope>
    <source>
        <strain evidence="4 5">DSM 103737</strain>
    </source>
</reference>
<keyword evidence="1" id="KW-0175">Coiled coil</keyword>
<dbReference type="Gene3D" id="2.40.50.100">
    <property type="match status" value="1"/>
</dbReference>
<dbReference type="RefSeq" id="WP_040405123.1">
    <property type="nucleotide sequence ID" value="NZ_JACIEN010000001.1"/>
</dbReference>
<dbReference type="EMBL" id="JACIEN010000001">
    <property type="protein sequence ID" value="MBB4015109.1"/>
    <property type="molecule type" value="Genomic_DNA"/>
</dbReference>
<organism evidence="4 5">
    <name type="scientific">Chelatococcus caeni</name>
    <dbReference type="NCBI Taxonomy" id="1348468"/>
    <lineage>
        <taxon>Bacteria</taxon>
        <taxon>Pseudomonadati</taxon>
        <taxon>Pseudomonadota</taxon>
        <taxon>Alphaproteobacteria</taxon>
        <taxon>Hyphomicrobiales</taxon>
        <taxon>Chelatococcaceae</taxon>
        <taxon>Chelatococcus</taxon>
    </lineage>
</organism>
<sequence length="276" mass="30130">MVIILVTYLVLVWLLFFKLKLLRLTWITGALATLVGLFILAVFAALMNTLTPTGRFVVGSRVVEVTPNVSGEIIAIPVKPNVPITTGTVLFQIDPAPFQYKVRALEAALVAAQQQANVLQDNYKQASANVAGLEKQVEFHQQRLADIARLVKGGAATPFSEEDTREELDIATAQLDAAKAQQLSARATLESSINGINTAVLQHRAQLDDAKWELEQTTVRAPSDGYVSTLAVAVGARAPCKGSDVLHRGVRPHNRRHFHAERISNNPTWRQSAIVL</sequence>
<protein>
    <submittedName>
        <fullName evidence="4">Multidrug resistance efflux pump</fullName>
    </submittedName>
</protein>
<dbReference type="PANTHER" id="PTHR30386">
    <property type="entry name" value="MEMBRANE FUSION SUBUNIT OF EMRAB-TOLC MULTIDRUG EFFLUX PUMP"/>
    <property type="match status" value="1"/>
</dbReference>
<evidence type="ECO:0000256" key="2">
    <source>
        <dbReference type="SAM" id="Phobius"/>
    </source>
</evidence>
<keyword evidence="2" id="KW-0472">Membrane</keyword>
<evidence type="ECO:0000259" key="3">
    <source>
        <dbReference type="Pfam" id="PF25917"/>
    </source>
</evidence>
<dbReference type="Pfam" id="PF25917">
    <property type="entry name" value="BSH_RND"/>
    <property type="match status" value="1"/>
</dbReference>
<dbReference type="InterPro" id="IPR058625">
    <property type="entry name" value="MdtA-like_BSH"/>
</dbReference>
<dbReference type="InterPro" id="IPR050739">
    <property type="entry name" value="MFP"/>
</dbReference>
<dbReference type="PANTHER" id="PTHR30386:SF18">
    <property type="entry name" value="INNER MEMBRANE PROTEIN YIAV-RELATED"/>
    <property type="match status" value="1"/>
</dbReference>
<dbReference type="Gene3D" id="1.10.287.470">
    <property type="entry name" value="Helix hairpin bin"/>
    <property type="match status" value="1"/>
</dbReference>
<gene>
    <name evidence="4" type="ORF">GGR16_000115</name>
</gene>
<keyword evidence="2" id="KW-1133">Transmembrane helix</keyword>
<name>A0A840BUQ4_9HYPH</name>
<dbReference type="SUPFAM" id="SSF111369">
    <property type="entry name" value="HlyD-like secretion proteins"/>
    <property type="match status" value="2"/>
</dbReference>
<keyword evidence="5" id="KW-1185">Reference proteome</keyword>
<accession>A0A840BUQ4</accession>
<comment type="caution">
    <text evidence="4">The sequence shown here is derived from an EMBL/GenBank/DDBJ whole genome shotgun (WGS) entry which is preliminary data.</text>
</comment>
<dbReference type="AlphaFoldDB" id="A0A840BUQ4"/>
<evidence type="ECO:0000256" key="1">
    <source>
        <dbReference type="SAM" id="Coils"/>
    </source>
</evidence>
<dbReference type="Proteomes" id="UP000577362">
    <property type="component" value="Unassembled WGS sequence"/>
</dbReference>
<proteinExistence type="predicted"/>
<feature type="transmembrane region" description="Helical" evidence="2">
    <location>
        <begin position="26"/>
        <end position="46"/>
    </location>
</feature>
<feature type="coiled-coil region" evidence="1">
    <location>
        <begin position="102"/>
        <end position="181"/>
    </location>
</feature>
<evidence type="ECO:0000313" key="4">
    <source>
        <dbReference type="EMBL" id="MBB4015109.1"/>
    </source>
</evidence>
<keyword evidence="2" id="KW-0812">Transmembrane</keyword>
<feature type="domain" description="Multidrug resistance protein MdtA-like barrel-sandwich hybrid" evidence="3">
    <location>
        <begin position="61"/>
        <end position="237"/>
    </location>
</feature>
<evidence type="ECO:0000313" key="5">
    <source>
        <dbReference type="Proteomes" id="UP000577362"/>
    </source>
</evidence>